<sequence length="113" mass="12783">MPTTGTINTQQILQMGTLTEKLQHTMQHLPSTSAQQIQDEQVTVNELKQVEVQDPEQTEASGPTNPEGKRRREIRLRNKSKQSDDLEKPFSNSTQKNLSKNVSQQGQRVDLTV</sequence>
<proteinExistence type="predicted"/>
<gene>
    <name evidence="2" type="ORF">METZ01_LOCUS59212</name>
</gene>
<feature type="compositionally biased region" description="Polar residues" evidence="1">
    <location>
        <begin position="90"/>
        <end position="107"/>
    </location>
</feature>
<protein>
    <submittedName>
        <fullName evidence="2">Uncharacterized protein</fullName>
    </submittedName>
</protein>
<reference evidence="2" key="1">
    <citation type="submission" date="2018-05" db="EMBL/GenBank/DDBJ databases">
        <authorList>
            <person name="Lanie J.A."/>
            <person name="Ng W.-L."/>
            <person name="Kazmierczak K.M."/>
            <person name="Andrzejewski T.M."/>
            <person name="Davidsen T.M."/>
            <person name="Wayne K.J."/>
            <person name="Tettelin H."/>
            <person name="Glass J.I."/>
            <person name="Rusch D."/>
            <person name="Podicherti R."/>
            <person name="Tsui H.-C.T."/>
            <person name="Winkler M.E."/>
        </authorList>
    </citation>
    <scope>NUCLEOTIDE SEQUENCE</scope>
</reference>
<dbReference type="EMBL" id="UINC01003441">
    <property type="protein sequence ID" value="SVA06358.1"/>
    <property type="molecule type" value="Genomic_DNA"/>
</dbReference>
<name>A0A381SSQ0_9ZZZZ</name>
<evidence type="ECO:0000256" key="1">
    <source>
        <dbReference type="SAM" id="MobiDB-lite"/>
    </source>
</evidence>
<feature type="compositionally biased region" description="Basic residues" evidence="1">
    <location>
        <begin position="69"/>
        <end position="80"/>
    </location>
</feature>
<accession>A0A381SSQ0</accession>
<feature type="region of interest" description="Disordered" evidence="1">
    <location>
        <begin position="29"/>
        <end position="113"/>
    </location>
</feature>
<feature type="compositionally biased region" description="Polar residues" evidence="1">
    <location>
        <begin position="29"/>
        <end position="46"/>
    </location>
</feature>
<evidence type="ECO:0000313" key="2">
    <source>
        <dbReference type="EMBL" id="SVA06358.1"/>
    </source>
</evidence>
<organism evidence="2">
    <name type="scientific">marine metagenome</name>
    <dbReference type="NCBI Taxonomy" id="408172"/>
    <lineage>
        <taxon>unclassified sequences</taxon>
        <taxon>metagenomes</taxon>
        <taxon>ecological metagenomes</taxon>
    </lineage>
</organism>
<dbReference type="AlphaFoldDB" id="A0A381SSQ0"/>